<keyword evidence="6 7" id="KW-0472">Membrane</keyword>
<evidence type="ECO:0000256" key="7">
    <source>
        <dbReference type="PROSITE-ProRule" id="PRU00282"/>
    </source>
</evidence>
<dbReference type="SUPFAM" id="SSF103506">
    <property type="entry name" value="Mitochondrial carrier"/>
    <property type="match status" value="1"/>
</dbReference>
<feature type="repeat" description="Solcar" evidence="7">
    <location>
        <begin position="10"/>
        <end position="101"/>
    </location>
</feature>
<keyword evidence="3 8" id="KW-0813">Transport</keyword>
<organism evidence="9 12">
    <name type="scientific">Loxostege sticticalis</name>
    <name type="common">Beet webworm moth</name>
    <dbReference type="NCBI Taxonomy" id="481309"/>
    <lineage>
        <taxon>Eukaryota</taxon>
        <taxon>Metazoa</taxon>
        <taxon>Ecdysozoa</taxon>
        <taxon>Arthropoda</taxon>
        <taxon>Hexapoda</taxon>
        <taxon>Insecta</taxon>
        <taxon>Pterygota</taxon>
        <taxon>Neoptera</taxon>
        <taxon>Endopterygota</taxon>
        <taxon>Lepidoptera</taxon>
        <taxon>Glossata</taxon>
        <taxon>Ditrysia</taxon>
        <taxon>Pyraloidea</taxon>
        <taxon>Crambidae</taxon>
        <taxon>Pyraustinae</taxon>
        <taxon>Loxostege</taxon>
    </lineage>
</organism>
<keyword evidence="11" id="KW-1185">Reference proteome</keyword>
<feature type="repeat" description="Solcar" evidence="7">
    <location>
        <begin position="220"/>
        <end position="320"/>
    </location>
</feature>
<evidence type="ECO:0000256" key="3">
    <source>
        <dbReference type="ARBA" id="ARBA00022448"/>
    </source>
</evidence>
<dbReference type="Proteomes" id="UP001549920">
    <property type="component" value="Unassembled WGS sequence"/>
</dbReference>
<dbReference type="AlphaFoldDB" id="A0ABD0TRA9"/>
<accession>A0ABD0TRA9</accession>
<evidence type="ECO:0000256" key="5">
    <source>
        <dbReference type="ARBA" id="ARBA00022737"/>
    </source>
</evidence>
<name>A0ABD0TRA9_LOXSC</name>
<evidence type="ECO:0008006" key="13">
    <source>
        <dbReference type="Google" id="ProtNLM"/>
    </source>
</evidence>
<comment type="caution">
    <text evidence="9">The sequence shown here is derived from an EMBL/GenBank/DDBJ whole genome shotgun (WGS) entry which is preliminary data.</text>
</comment>
<evidence type="ECO:0000313" key="12">
    <source>
        <dbReference type="Proteomes" id="UP001549921"/>
    </source>
</evidence>
<keyword evidence="5" id="KW-0677">Repeat</keyword>
<dbReference type="EMBL" id="JBEDNZ010000001">
    <property type="protein sequence ID" value="KAL0851876.1"/>
    <property type="molecule type" value="Genomic_DNA"/>
</dbReference>
<proteinExistence type="inferred from homology"/>
<evidence type="ECO:0000313" key="9">
    <source>
        <dbReference type="EMBL" id="KAL0851876.1"/>
    </source>
</evidence>
<evidence type="ECO:0000256" key="1">
    <source>
        <dbReference type="ARBA" id="ARBA00004141"/>
    </source>
</evidence>
<feature type="repeat" description="Solcar" evidence="7">
    <location>
        <begin position="111"/>
        <end position="195"/>
    </location>
</feature>
<evidence type="ECO:0000256" key="2">
    <source>
        <dbReference type="ARBA" id="ARBA00006375"/>
    </source>
</evidence>
<gene>
    <name evidence="10" type="ORF">ABMA27_000164</name>
    <name evidence="9" type="ORF">ABMA28_000171</name>
</gene>
<evidence type="ECO:0000256" key="8">
    <source>
        <dbReference type="RuleBase" id="RU000488"/>
    </source>
</evidence>
<evidence type="ECO:0000313" key="11">
    <source>
        <dbReference type="Proteomes" id="UP001549920"/>
    </source>
</evidence>
<comment type="similarity">
    <text evidence="2 8">Belongs to the mitochondrial carrier (TC 2.A.29) family.</text>
</comment>
<keyword evidence="4 7" id="KW-0812">Transmembrane</keyword>
<dbReference type="Pfam" id="PF00153">
    <property type="entry name" value="Mito_carr"/>
    <property type="match status" value="3"/>
</dbReference>
<dbReference type="PROSITE" id="PS50920">
    <property type="entry name" value="SOLCAR"/>
    <property type="match status" value="3"/>
</dbReference>
<evidence type="ECO:0000256" key="6">
    <source>
        <dbReference type="ARBA" id="ARBA00023136"/>
    </source>
</evidence>
<dbReference type="GO" id="GO:0016020">
    <property type="term" value="C:membrane"/>
    <property type="evidence" value="ECO:0007669"/>
    <property type="project" value="UniProtKB-SubCell"/>
</dbReference>
<dbReference type="InterPro" id="IPR023395">
    <property type="entry name" value="MCP_dom_sf"/>
</dbReference>
<dbReference type="PANTHER" id="PTHR24089">
    <property type="entry name" value="SOLUTE CARRIER FAMILY 25"/>
    <property type="match status" value="1"/>
</dbReference>
<dbReference type="Proteomes" id="UP001549921">
    <property type="component" value="Unassembled WGS sequence"/>
</dbReference>
<protein>
    <recommendedName>
        <fullName evidence="13">Mitochondrial thiamine pyrophosphate carrier</fullName>
    </recommendedName>
</protein>
<dbReference type="InterPro" id="IPR002067">
    <property type="entry name" value="MCP"/>
</dbReference>
<dbReference type="Gene3D" id="1.50.40.10">
    <property type="entry name" value="Mitochondrial carrier domain"/>
    <property type="match status" value="1"/>
</dbReference>
<reference evidence="11 12" key="1">
    <citation type="submission" date="2024-06" db="EMBL/GenBank/DDBJ databases">
        <title>A chromosome-level genome assembly of beet webworm, Loxostege sticticalis.</title>
        <authorList>
            <person name="Zhang Y."/>
        </authorList>
    </citation>
    <scope>NUCLEOTIDE SEQUENCE [LARGE SCALE GENOMIC DNA]</scope>
    <source>
        <strain evidence="10">AQ026</strain>
        <strain evidence="9">AQ028</strain>
        <tissue evidence="9">Male pupae</tissue>
        <tissue evidence="10">Whole body</tissue>
    </source>
</reference>
<comment type="subcellular location">
    <subcellularLocation>
        <location evidence="1">Membrane</location>
        <topology evidence="1">Multi-pass membrane protein</topology>
    </subcellularLocation>
</comment>
<evidence type="ECO:0000313" key="10">
    <source>
        <dbReference type="EMBL" id="KAL0902249.1"/>
    </source>
</evidence>
<evidence type="ECO:0000256" key="4">
    <source>
        <dbReference type="ARBA" id="ARBA00022692"/>
    </source>
</evidence>
<sequence>MVGYQKNDSMTANQKLIAGCISGVVTRFITQPLDVVKIRTQLQSKDSFDKNPATSKWFSTTRKIFAEEGVTAFWHGHNLGQIHSIIAVSTQFYVYELSTKFVTNSTLDERLKPPLLFGCGAFAGCCSATLVIPLEVVRVRQMIVKEQYRGFLNGALNVYKTGGILAFYEGLSASLLQMGPAVGISFSVFRVVQQGILHYLSDCTEENCHLAPGNAHRPEYLLLASTTAGSIAGFVSKSMTYPFDLAKRRLQIATHHYDKKFKTPSTSKDLIKCKRLGQCLVETLKTEGFWGLYRGWKVTIYKAQLTSIVAYTTYELICYAIRELDAS</sequence>
<dbReference type="EMBL" id="JBEUOH010000001">
    <property type="protein sequence ID" value="KAL0902249.1"/>
    <property type="molecule type" value="Genomic_DNA"/>
</dbReference>
<dbReference type="PRINTS" id="PR00926">
    <property type="entry name" value="MITOCARRIER"/>
</dbReference>
<dbReference type="InterPro" id="IPR018108">
    <property type="entry name" value="MCP_transmembrane"/>
</dbReference>